<reference evidence="2 3" key="1">
    <citation type="submission" date="2016-10" db="EMBL/GenBank/DDBJ databases">
        <authorList>
            <person name="de Groot N.N."/>
        </authorList>
    </citation>
    <scope>NUCLEOTIDE SEQUENCE [LARGE SCALE GENOMIC DNA]</scope>
    <source>
        <strain evidence="2 3">KHGC13</strain>
    </source>
</reference>
<dbReference type="InterPro" id="IPR007563">
    <property type="entry name" value="DUF554"/>
</dbReference>
<gene>
    <name evidence="2" type="ORF">SAMN05216508_1269</name>
</gene>
<dbReference type="OrthoDB" id="9797976at2"/>
<dbReference type="RefSeq" id="WP_090471855.1">
    <property type="nucleotide sequence ID" value="NZ_FOWF01000029.1"/>
</dbReference>
<dbReference type="Proteomes" id="UP000198817">
    <property type="component" value="Unassembled WGS sequence"/>
</dbReference>
<feature type="transmembrane region" description="Helical" evidence="1">
    <location>
        <begin position="100"/>
        <end position="123"/>
    </location>
</feature>
<organism evidence="2 3">
    <name type="scientific">Eubacterium pyruvativorans</name>
    <dbReference type="NCBI Taxonomy" id="155865"/>
    <lineage>
        <taxon>Bacteria</taxon>
        <taxon>Bacillati</taxon>
        <taxon>Bacillota</taxon>
        <taxon>Clostridia</taxon>
        <taxon>Eubacteriales</taxon>
        <taxon>Eubacteriaceae</taxon>
        <taxon>Eubacterium</taxon>
    </lineage>
</organism>
<proteinExistence type="predicted"/>
<dbReference type="STRING" id="155865.SAMN05216515_1298"/>
<dbReference type="Pfam" id="PF04474">
    <property type="entry name" value="DUF554"/>
    <property type="match status" value="1"/>
</dbReference>
<feature type="transmembrane region" description="Helical" evidence="1">
    <location>
        <begin position="55"/>
        <end position="72"/>
    </location>
</feature>
<name>A0A1I7HWW8_9FIRM</name>
<sequence length="231" mass="24595">MFAVFVNTLAILIGTTLGLLFRKGIPERISSVMMNTLALCVVIIGIQGAVKEKNVLIMILSCVIGVMIGEVLDLDGRINRGTDRIVARFSSGGNSGFTEAMIESTIIMSVGAMMIVGSLNAGLQHDYTMLYTKSLLDFITGIMLGATMGAGVYGSAVFTFLAQGLLVLLAEYIAPYLNDALILELSASGSLMILAIGTNMLNLTKFKVINMLPAFLVVPFALKLMEILGLS</sequence>
<dbReference type="AlphaFoldDB" id="A0A1I7HWW8"/>
<feature type="transmembrane region" description="Helical" evidence="1">
    <location>
        <begin position="28"/>
        <end position="48"/>
    </location>
</feature>
<evidence type="ECO:0000313" key="3">
    <source>
        <dbReference type="Proteomes" id="UP000198817"/>
    </source>
</evidence>
<evidence type="ECO:0008006" key="4">
    <source>
        <dbReference type="Google" id="ProtNLM"/>
    </source>
</evidence>
<keyword evidence="1" id="KW-0472">Membrane</keyword>
<keyword evidence="3" id="KW-1185">Reference proteome</keyword>
<keyword evidence="1" id="KW-1133">Transmembrane helix</keyword>
<feature type="transmembrane region" description="Helical" evidence="1">
    <location>
        <begin position="135"/>
        <end position="161"/>
    </location>
</feature>
<evidence type="ECO:0000313" key="2">
    <source>
        <dbReference type="EMBL" id="SFU65208.1"/>
    </source>
</evidence>
<accession>A0A1I7HWW8</accession>
<dbReference type="PANTHER" id="PTHR36111:SF2">
    <property type="entry name" value="INNER MEMBRANE PROTEIN"/>
    <property type="match status" value="1"/>
</dbReference>
<protein>
    <recommendedName>
        <fullName evidence="4">Membrane protein YdfK</fullName>
    </recommendedName>
</protein>
<feature type="transmembrane region" description="Helical" evidence="1">
    <location>
        <begin position="181"/>
        <end position="201"/>
    </location>
</feature>
<keyword evidence="1" id="KW-0812">Transmembrane</keyword>
<evidence type="ECO:0000256" key="1">
    <source>
        <dbReference type="SAM" id="Phobius"/>
    </source>
</evidence>
<dbReference type="EMBL" id="FPBT01000026">
    <property type="protein sequence ID" value="SFU65208.1"/>
    <property type="molecule type" value="Genomic_DNA"/>
</dbReference>
<dbReference type="PANTHER" id="PTHR36111">
    <property type="entry name" value="INNER MEMBRANE PROTEIN-RELATED"/>
    <property type="match status" value="1"/>
</dbReference>
<feature type="transmembrane region" description="Helical" evidence="1">
    <location>
        <begin position="208"/>
        <end position="230"/>
    </location>
</feature>